<evidence type="ECO:0000256" key="1">
    <source>
        <dbReference type="SAM" id="MobiDB-lite"/>
    </source>
</evidence>
<reference evidence="2" key="2">
    <citation type="submission" date="2020-09" db="EMBL/GenBank/DDBJ databases">
        <authorList>
            <person name="Sun Q."/>
            <person name="Ohkuma M."/>
        </authorList>
    </citation>
    <scope>NUCLEOTIDE SEQUENCE</scope>
    <source>
        <strain evidence="2">JCM 4714</strain>
    </source>
</reference>
<organism evidence="2 3">
    <name type="scientific">Streptomyces alanosinicus</name>
    <dbReference type="NCBI Taxonomy" id="68171"/>
    <lineage>
        <taxon>Bacteria</taxon>
        <taxon>Bacillati</taxon>
        <taxon>Actinomycetota</taxon>
        <taxon>Actinomycetes</taxon>
        <taxon>Kitasatosporales</taxon>
        <taxon>Streptomycetaceae</taxon>
        <taxon>Streptomyces</taxon>
    </lineage>
</organism>
<comment type="caution">
    <text evidence="2">The sequence shown here is derived from an EMBL/GenBank/DDBJ whole genome shotgun (WGS) entry which is preliminary data.</text>
</comment>
<dbReference type="Proteomes" id="UP000655443">
    <property type="component" value="Unassembled WGS sequence"/>
</dbReference>
<reference evidence="2" key="1">
    <citation type="journal article" date="2014" name="Int. J. Syst. Evol. Microbiol.">
        <title>Complete genome sequence of Corynebacterium casei LMG S-19264T (=DSM 44701T), isolated from a smear-ripened cheese.</title>
        <authorList>
            <consortium name="US DOE Joint Genome Institute (JGI-PGF)"/>
            <person name="Walter F."/>
            <person name="Albersmeier A."/>
            <person name="Kalinowski J."/>
            <person name="Ruckert C."/>
        </authorList>
    </citation>
    <scope>NUCLEOTIDE SEQUENCE</scope>
    <source>
        <strain evidence="2">JCM 4714</strain>
    </source>
</reference>
<keyword evidence="3" id="KW-1185">Reference proteome</keyword>
<proteinExistence type="predicted"/>
<dbReference type="EMBL" id="BMVG01000004">
    <property type="protein sequence ID" value="GHE02403.1"/>
    <property type="molecule type" value="Genomic_DNA"/>
</dbReference>
<evidence type="ECO:0000313" key="2">
    <source>
        <dbReference type="EMBL" id="GHE02403.1"/>
    </source>
</evidence>
<protein>
    <submittedName>
        <fullName evidence="2">Uncharacterized protein</fullName>
    </submittedName>
</protein>
<name>A0A919D350_9ACTN</name>
<accession>A0A919D350</accession>
<dbReference type="AlphaFoldDB" id="A0A919D350"/>
<gene>
    <name evidence="2" type="ORF">GCM10010339_25480</name>
</gene>
<feature type="region of interest" description="Disordered" evidence="1">
    <location>
        <begin position="38"/>
        <end position="63"/>
    </location>
</feature>
<feature type="compositionally biased region" description="Basic and acidic residues" evidence="1">
    <location>
        <begin position="52"/>
        <end position="63"/>
    </location>
</feature>
<sequence length="63" mass="7246">MRLVKVSPLPLPVPVPVPPVFEEPESWETALWLGEEEPFASEEPLSPRRQLMRSDQHSARTRL</sequence>
<evidence type="ECO:0000313" key="3">
    <source>
        <dbReference type="Proteomes" id="UP000655443"/>
    </source>
</evidence>